<dbReference type="Gene3D" id="1.20.1110.10">
    <property type="entry name" value="Calcium-transporting ATPase, transmembrane domain"/>
    <property type="match status" value="1"/>
</dbReference>
<dbReference type="Proteomes" id="UP000193642">
    <property type="component" value="Unassembled WGS sequence"/>
</dbReference>
<feature type="transmembrane region" description="Helical" evidence="9">
    <location>
        <begin position="380"/>
        <end position="409"/>
    </location>
</feature>
<evidence type="ECO:0000256" key="6">
    <source>
        <dbReference type="ARBA" id="ARBA00022967"/>
    </source>
</evidence>
<evidence type="ECO:0000256" key="9">
    <source>
        <dbReference type="SAM" id="Phobius"/>
    </source>
</evidence>
<feature type="transmembrane region" description="Helical" evidence="9">
    <location>
        <begin position="844"/>
        <end position="865"/>
    </location>
</feature>
<dbReference type="Gene3D" id="2.70.150.10">
    <property type="entry name" value="Calcium-transporting ATPase, cytoplasmic transduction domain A"/>
    <property type="match status" value="1"/>
</dbReference>
<dbReference type="PRINTS" id="PR00119">
    <property type="entry name" value="CATATPASE"/>
</dbReference>
<feature type="transmembrane region" description="Helical" evidence="9">
    <location>
        <begin position="988"/>
        <end position="1005"/>
    </location>
</feature>
<dbReference type="GO" id="GO:0016887">
    <property type="term" value="F:ATP hydrolysis activity"/>
    <property type="evidence" value="ECO:0007669"/>
    <property type="project" value="InterPro"/>
</dbReference>
<keyword evidence="2" id="KW-1003">Cell membrane</keyword>
<dbReference type="SFLD" id="SFLDG00002">
    <property type="entry name" value="C1.7:_P-type_atpase_like"/>
    <property type="match status" value="1"/>
</dbReference>
<accession>A0A1Y2CPQ7</accession>
<dbReference type="SUPFAM" id="SSF81665">
    <property type="entry name" value="Calcium ATPase, transmembrane domain M"/>
    <property type="match status" value="1"/>
</dbReference>
<dbReference type="STRING" id="329046.A0A1Y2CPQ7"/>
<gene>
    <name evidence="11" type="ORF">BCR33DRAFT_696043</name>
</gene>
<dbReference type="InterPro" id="IPR044492">
    <property type="entry name" value="P_typ_ATPase_HD_dom"/>
</dbReference>
<dbReference type="GO" id="GO:1990573">
    <property type="term" value="P:potassium ion import across plasma membrane"/>
    <property type="evidence" value="ECO:0007669"/>
    <property type="project" value="TreeGrafter"/>
</dbReference>
<evidence type="ECO:0000256" key="5">
    <source>
        <dbReference type="ARBA" id="ARBA00022840"/>
    </source>
</evidence>
<dbReference type="PANTHER" id="PTHR43294:SF21">
    <property type="entry name" value="CATION TRANSPORTING ATPASE"/>
    <property type="match status" value="1"/>
</dbReference>
<dbReference type="NCBIfam" id="TIGR01494">
    <property type="entry name" value="ATPase_P-type"/>
    <property type="match status" value="2"/>
</dbReference>
<feature type="transmembrane region" description="Helical" evidence="9">
    <location>
        <begin position="148"/>
        <end position="169"/>
    </location>
</feature>
<dbReference type="InterPro" id="IPR006068">
    <property type="entry name" value="ATPase_P-typ_cation-transptr_C"/>
</dbReference>
<keyword evidence="4" id="KW-0547">Nucleotide-binding</keyword>
<dbReference type="InterPro" id="IPR050510">
    <property type="entry name" value="Cation_transp_ATPase_P-type"/>
</dbReference>
<feature type="transmembrane region" description="Helical" evidence="9">
    <location>
        <begin position="1026"/>
        <end position="1047"/>
    </location>
</feature>
<feature type="transmembrane region" description="Helical" evidence="9">
    <location>
        <begin position="346"/>
        <end position="368"/>
    </location>
</feature>
<feature type="transmembrane region" description="Helical" evidence="9">
    <location>
        <begin position="871"/>
        <end position="893"/>
    </location>
</feature>
<dbReference type="InterPro" id="IPR018303">
    <property type="entry name" value="ATPase_P-typ_P_site"/>
</dbReference>
<dbReference type="AlphaFoldDB" id="A0A1Y2CPQ7"/>
<dbReference type="GO" id="GO:0036376">
    <property type="term" value="P:sodium ion export across plasma membrane"/>
    <property type="evidence" value="ECO:0007669"/>
    <property type="project" value="TreeGrafter"/>
</dbReference>
<feature type="domain" description="Cation-transporting P-type ATPase N-terminal" evidence="10">
    <location>
        <begin position="94"/>
        <end position="169"/>
    </location>
</feature>
<protein>
    <submittedName>
        <fullName evidence="11">Calcium ATPase</fullName>
    </submittedName>
</protein>
<dbReference type="InterPro" id="IPR023214">
    <property type="entry name" value="HAD_sf"/>
</dbReference>
<evidence type="ECO:0000256" key="3">
    <source>
        <dbReference type="ARBA" id="ARBA00022692"/>
    </source>
</evidence>
<comment type="subcellular location">
    <subcellularLocation>
        <location evidence="1">Cell membrane</location>
        <topology evidence="1">Multi-pass membrane protein</topology>
    </subcellularLocation>
</comment>
<dbReference type="GO" id="GO:0030007">
    <property type="term" value="P:intracellular potassium ion homeostasis"/>
    <property type="evidence" value="ECO:0007669"/>
    <property type="project" value="TreeGrafter"/>
</dbReference>
<dbReference type="EMBL" id="MCGO01000012">
    <property type="protein sequence ID" value="ORY48325.1"/>
    <property type="molecule type" value="Genomic_DNA"/>
</dbReference>
<feature type="transmembrane region" description="Helical" evidence="9">
    <location>
        <begin position="1059"/>
        <end position="1075"/>
    </location>
</feature>
<dbReference type="PROSITE" id="PS00154">
    <property type="entry name" value="ATPASE_E1_E2"/>
    <property type="match status" value="1"/>
</dbReference>
<keyword evidence="7 9" id="KW-1133">Transmembrane helix</keyword>
<evidence type="ECO:0000256" key="7">
    <source>
        <dbReference type="ARBA" id="ARBA00022989"/>
    </source>
</evidence>
<dbReference type="InterPro" id="IPR023299">
    <property type="entry name" value="ATPase_P-typ_cyto_dom_N"/>
</dbReference>
<dbReference type="InterPro" id="IPR023298">
    <property type="entry name" value="ATPase_P-typ_TM_dom_sf"/>
</dbReference>
<reference evidence="11 12" key="1">
    <citation type="submission" date="2016-07" db="EMBL/GenBank/DDBJ databases">
        <title>Pervasive Adenine N6-methylation of Active Genes in Fungi.</title>
        <authorList>
            <consortium name="DOE Joint Genome Institute"/>
            <person name="Mondo S.J."/>
            <person name="Dannebaum R.O."/>
            <person name="Kuo R.C."/>
            <person name="Labutti K."/>
            <person name="Haridas S."/>
            <person name="Kuo A."/>
            <person name="Salamov A."/>
            <person name="Ahrendt S.R."/>
            <person name="Lipzen A."/>
            <person name="Sullivan W."/>
            <person name="Andreopoulos W.B."/>
            <person name="Clum A."/>
            <person name="Lindquist E."/>
            <person name="Daum C."/>
            <person name="Ramamoorthy G.K."/>
            <person name="Gryganskyi A."/>
            <person name="Culley D."/>
            <person name="Magnuson J.K."/>
            <person name="James T.Y."/>
            <person name="O'Malley M.A."/>
            <person name="Stajich J.E."/>
            <person name="Spatafora J.W."/>
            <person name="Visel A."/>
            <person name="Grigoriev I.V."/>
        </authorList>
    </citation>
    <scope>NUCLEOTIDE SEQUENCE [LARGE SCALE GENOMIC DNA]</scope>
    <source>
        <strain evidence="11 12">JEL800</strain>
    </source>
</reference>
<evidence type="ECO:0000259" key="10">
    <source>
        <dbReference type="SMART" id="SM00831"/>
    </source>
</evidence>
<feature type="transmembrane region" description="Helical" evidence="9">
    <location>
        <begin position="922"/>
        <end position="944"/>
    </location>
</feature>
<dbReference type="SUPFAM" id="SSF56784">
    <property type="entry name" value="HAD-like"/>
    <property type="match status" value="1"/>
</dbReference>
<proteinExistence type="predicted"/>
<dbReference type="InterPro" id="IPR004014">
    <property type="entry name" value="ATPase_P-typ_cation-transptr_N"/>
</dbReference>
<keyword evidence="3 9" id="KW-0812">Transmembrane</keyword>
<evidence type="ECO:0000256" key="4">
    <source>
        <dbReference type="ARBA" id="ARBA00022741"/>
    </source>
</evidence>
<dbReference type="Pfam" id="PF08282">
    <property type="entry name" value="Hydrolase_3"/>
    <property type="match status" value="1"/>
</dbReference>
<keyword evidence="12" id="KW-1185">Reference proteome</keyword>
<dbReference type="GO" id="GO:0005886">
    <property type="term" value="C:plasma membrane"/>
    <property type="evidence" value="ECO:0007669"/>
    <property type="project" value="UniProtKB-SubCell"/>
</dbReference>
<dbReference type="SUPFAM" id="SSF81660">
    <property type="entry name" value="Metal cation-transporting ATPase, ATP-binding domain N"/>
    <property type="match status" value="1"/>
</dbReference>
<dbReference type="GO" id="GO:0005391">
    <property type="term" value="F:P-type sodium:potassium-exchanging transporter activity"/>
    <property type="evidence" value="ECO:0007669"/>
    <property type="project" value="TreeGrafter"/>
</dbReference>
<dbReference type="GO" id="GO:0005524">
    <property type="term" value="F:ATP binding"/>
    <property type="evidence" value="ECO:0007669"/>
    <property type="project" value="UniProtKB-KW"/>
</dbReference>
<name>A0A1Y2CPQ7_9FUNG</name>
<evidence type="ECO:0000313" key="12">
    <source>
        <dbReference type="Proteomes" id="UP000193642"/>
    </source>
</evidence>
<dbReference type="SUPFAM" id="SSF81653">
    <property type="entry name" value="Calcium ATPase, transduction domain A"/>
    <property type="match status" value="1"/>
</dbReference>
<dbReference type="Gene3D" id="3.40.1110.10">
    <property type="entry name" value="Calcium-transporting ATPase, cytoplasmic domain N"/>
    <property type="match status" value="1"/>
</dbReference>
<dbReference type="Pfam" id="PF00690">
    <property type="entry name" value="Cation_ATPase_N"/>
    <property type="match status" value="1"/>
</dbReference>
<dbReference type="Pfam" id="PF00122">
    <property type="entry name" value="E1-E2_ATPase"/>
    <property type="match status" value="1"/>
</dbReference>
<dbReference type="InterPro" id="IPR059000">
    <property type="entry name" value="ATPase_P-type_domA"/>
</dbReference>
<feature type="transmembrane region" description="Helical" evidence="9">
    <location>
        <begin position="181"/>
        <end position="203"/>
    </location>
</feature>
<dbReference type="GO" id="GO:1902600">
    <property type="term" value="P:proton transmembrane transport"/>
    <property type="evidence" value="ECO:0007669"/>
    <property type="project" value="TreeGrafter"/>
</dbReference>
<comment type="caution">
    <text evidence="11">The sequence shown here is derived from an EMBL/GenBank/DDBJ whole genome shotgun (WGS) entry which is preliminary data.</text>
</comment>
<dbReference type="Gene3D" id="3.40.50.1000">
    <property type="entry name" value="HAD superfamily/HAD-like"/>
    <property type="match status" value="1"/>
</dbReference>
<dbReference type="OrthoDB" id="158672at2759"/>
<dbReference type="SFLD" id="SFLDF00027">
    <property type="entry name" value="p-type_atpase"/>
    <property type="match status" value="1"/>
</dbReference>
<dbReference type="Pfam" id="PF00689">
    <property type="entry name" value="Cation_ATPase_C"/>
    <property type="match status" value="1"/>
</dbReference>
<dbReference type="Pfam" id="PF13246">
    <property type="entry name" value="Cation_ATPase"/>
    <property type="match status" value="1"/>
</dbReference>
<dbReference type="SMART" id="SM00831">
    <property type="entry name" value="Cation_ATPase_N"/>
    <property type="match status" value="1"/>
</dbReference>
<dbReference type="PRINTS" id="PR00121">
    <property type="entry name" value="NAKATPASE"/>
</dbReference>
<organism evidence="11 12">
    <name type="scientific">Rhizoclosmatium globosum</name>
    <dbReference type="NCBI Taxonomy" id="329046"/>
    <lineage>
        <taxon>Eukaryota</taxon>
        <taxon>Fungi</taxon>
        <taxon>Fungi incertae sedis</taxon>
        <taxon>Chytridiomycota</taxon>
        <taxon>Chytridiomycota incertae sedis</taxon>
        <taxon>Chytridiomycetes</taxon>
        <taxon>Chytridiales</taxon>
        <taxon>Chytriomycetaceae</taxon>
        <taxon>Rhizoclosmatium</taxon>
    </lineage>
</organism>
<keyword evidence="6" id="KW-1278">Translocase</keyword>
<evidence type="ECO:0000256" key="1">
    <source>
        <dbReference type="ARBA" id="ARBA00004651"/>
    </source>
</evidence>
<evidence type="ECO:0000256" key="8">
    <source>
        <dbReference type="ARBA" id="ARBA00023136"/>
    </source>
</evidence>
<evidence type="ECO:0000256" key="2">
    <source>
        <dbReference type="ARBA" id="ARBA00022475"/>
    </source>
</evidence>
<dbReference type="InterPro" id="IPR036412">
    <property type="entry name" value="HAD-like_sf"/>
</dbReference>
<evidence type="ECO:0000313" key="11">
    <source>
        <dbReference type="EMBL" id="ORY48325.1"/>
    </source>
</evidence>
<dbReference type="SFLD" id="SFLDS00003">
    <property type="entry name" value="Haloacid_Dehalogenase"/>
    <property type="match status" value="1"/>
</dbReference>
<keyword evidence="8 9" id="KW-0472">Membrane</keyword>
<dbReference type="InterPro" id="IPR008250">
    <property type="entry name" value="ATPase_P-typ_transduc_dom_A_sf"/>
</dbReference>
<keyword evidence="5" id="KW-0067">ATP-binding</keyword>
<dbReference type="InterPro" id="IPR001757">
    <property type="entry name" value="P_typ_ATPase"/>
</dbReference>
<dbReference type="GO" id="GO:0006883">
    <property type="term" value="P:intracellular sodium ion homeostasis"/>
    <property type="evidence" value="ECO:0007669"/>
    <property type="project" value="TreeGrafter"/>
</dbReference>
<dbReference type="PANTHER" id="PTHR43294">
    <property type="entry name" value="SODIUM/POTASSIUM-TRANSPORTING ATPASE SUBUNIT ALPHA"/>
    <property type="match status" value="1"/>
</dbReference>
<sequence>MSKSEWVTADTYPNSNSTINVPMDSSVGLPVRRVNTIESIRQAAIAAPAGTSIPANVNPVNEIIPVFRTISVDVQQGTNKAGRKKDAQDFKNITLHQVPVDKTLAQLGAFSVAQGGLNDTLAASRLKANGPNTITPPRDSYFLKIMSFLFGGFCFLMWCSAAIIFLSYYPLPQLDGSSPSVYNLALVILLLVVIFFQAAFYAWQDWSSSSVMGQINKLLASEATVIRNGKSITIPARDVVVGDIIELKLGNKIPADCIFIETSPDLAVDRAILTGESIPVAAVSKCTDPSFMESKNVGFMGTLVVNGSGKAVVVFTGDNTVMGQIAVLSGRKKTERTLLQKEIDMFVIFVASIAFFCATVCMLVWKFILMNQEKPQYTLIGMLANICGIIVAFVPEGLPISVSITLTLIARRMAKQMVLVKNLTTIETLGAVSIICTDKTGTLTQNQMTLRDTGIDGLDIFKVSEKARSIMHQIAAQCCAAEFVDDESVPLPERNISGDATDKAVLRFAESLGSVSKIRNAFTKLFEIPFNSRNKWMMTIQRSNDKSESIFGGATTMFVKGAPDFLYPKITSIVNADGTVSPFDESAKAKINAQQMKWAGEGKRVLAFVYKPLKIDFTALDADLEKYATENMDGLILAGLGAIVDPPRPETKGTVETCKAAHIRVAMVTGDFALTAVSIAREVSIVTTEHVDTVADMRARTDLPSMQYTVNKSGKKIYTRANIKAIEEAHRAIVVSGNEIASLTSEDWDKICCYQELVFGRTSAEQKLLIVDEFKLREEIVAVTGDGVNDSPALKAASVGVAMGGGSEVAMEAASLVLIDNNFSSLIAGIESGRLCFDNIKKCIMYLIPCGTWSELWPVLLSIFIGIPMPLNTAMCLVICCITDVFPSMALIYESPESTLMTRPPRNPKKDRLINGQMFAHVYLFIGLMECIFAFLMYFSYFWLECGIPFSDLVFQYGKLGNDPVVFSQSNVTMSLADFTSRMNSGNSVYFVALVMLQVFGNLYASRTRFQSVLQQNPFWGPTRNLFIPIATVGSIAVALLFVYLPALNNVFNCGPIPAKYWFMPIPLGFVIIIMDELRKLAIRTYGPESLIARISW</sequence>